<feature type="transmembrane region" description="Helical" evidence="1">
    <location>
        <begin position="38"/>
        <end position="56"/>
    </location>
</feature>
<reference evidence="2 3" key="1">
    <citation type="submission" date="2016-02" db="EMBL/GenBank/DDBJ databases">
        <title>Complete genome sequencing and analysis of ATSB10, Dyella thiooxydans isolated from rhizosphere soil of sunflower (Helianthus annuus L.).</title>
        <authorList>
            <person name="Lee Y."/>
            <person name="Hwangbo K."/>
            <person name="Chung H."/>
            <person name="Yoo J."/>
            <person name="Kim K.Y."/>
            <person name="Sa T.M."/>
            <person name="Um Y."/>
            <person name="Madhaiyan M."/>
        </authorList>
    </citation>
    <scope>NUCLEOTIDE SEQUENCE [LARGE SCALE GENOMIC DNA]</scope>
    <source>
        <strain evidence="2 3">ATSB10</strain>
    </source>
</reference>
<keyword evidence="1" id="KW-0472">Membrane</keyword>
<accession>A0A160MXR2</accession>
<keyword evidence="1" id="KW-1133">Transmembrane helix</keyword>
<protein>
    <submittedName>
        <fullName evidence="2">Uncharacterized protein</fullName>
    </submittedName>
</protein>
<evidence type="ECO:0000313" key="3">
    <source>
        <dbReference type="Proteomes" id="UP000077255"/>
    </source>
</evidence>
<dbReference type="AlphaFoldDB" id="A0A160MXR2"/>
<proteinExistence type="predicted"/>
<dbReference type="KEGG" id="dtx:ATSB10_05160"/>
<feature type="transmembrane region" description="Helical" evidence="1">
    <location>
        <begin position="7"/>
        <end position="26"/>
    </location>
</feature>
<keyword evidence="1" id="KW-0812">Transmembrane</keyword>
<dbReference type="EMBL" id="CP014841">
    <property type="protein sequence ID" value="AND67970.1"/>
    <property type="molecule type" value="Genomic_DNA"/>
</dbReference>
<evidence type="ECO:0000313" key="2">
    <source>
        <dbReference type="EMBL" id="AND67970.1"/>
    </source>
</evidence>
<keyword evidence="3" id="KW-1185">Reference proteome</keyword>
<organism evidence="2 3">
    <name type="scientific">Dyella thiooxydans</name>
    <dbReference type="NCBI Taxonomy" id="445710"/>
    <lineage>
        <taxon>Bacteria</taxon>
        <taxon>Pseudomonadati</taxon>
        <taxon>Pseudomonadota</taxon>
        <taxon>Gammaproteobacteria</taxon>
        <taxon>Lysobacterales</taxon>
        <taxon>Rhodanobacteraceae</taxon>
        <taxon>Dyella</taxon>
    </lineage>
</organism>
<gene>
    <name evidence="2" type="ORF">ATSB10_05160</name>
</gene>
<dbReference type="Proteomes" id="UP000077255">
    <property type="component" value="Chromosome"/>
</dbReference>
<sequence length="64" mass="7350">MYRPTSITGWVITVLVLAFCVHIFVWVDARSHSVSDTFYGVFPYVVPTVTAWYVLAMRLSGHRE</sequence>
<evidence type="ECO:0000256" key="1">
    <source>
        <dbReference type="SAM" id="Phobius"/>
    </source>
</evidence>
<dbReference type="PATRIC" id="fig|445710.3.peg.515"/>
<name>A0A160MXR2_9GAMM</name>
<dbReference type="STRING" id="445710.ATSB10_05160"/>